<dbReference type="InterPro" id="IPR001387">
    <property type="entry name" value="Cro/C1-type_HTH"/>
</dbReference>
<organism evidence="2 3">
    <name type="scientific">Nocardia cyriacigeorgica</name>
    <dbReference type="NCBI Taxonomy" id="135487"/>
    <lineage>
        <taxon>Bacteria</taxon>
        <taxon>Bacillati</taxon>
        <taxon>Actinomycetota</taxon>
        <taxon>Actinomycetes</taxon>
        <taxon>Mycobacteriales</taxon>
        <taxon>Nocardiaceae</taxon>
        <taxon>Nocardia</taxon>
    </lineage>
</organism>
<protein>
    <recommendedName>
        <fullName evidence="1">HTH cro/C1-type domain-containing protein</fullName>
    </recommendedName>
</protein>
<dbReference type="Proteomes" id="UP000290439">
    <property type="component" value="Chromosome"/>
</dbReference>
<name>A0A4U8VUU2_9NOCA</name>
<evidence type="ECO:0000313" key="3">
    <source>
        <dbReference type="Proteomes" id="UP000290439"/>
    </source>
</evidence>
<evidence type="ECO:0000259" key="1">
    <source>
        <dbReference type="PROSITE" id="PS50943"/>
    </source>
</evidence>
<proteinExistence type="predicted"/>
<dbReference type="SUPFAM" id="SSF47413">
    <property type="entry name" value="lambda repressor-like DNA-binding domains"/>
    <property type="match status" value="1"/>
</dbReference>
<dbReference type="InterPro" id="IPR010982">
    <property type="entry name" value="Lambda_DNA-bd_dom_sf"/>
</dbReference>
<accession>A0A4U8VUU2</accession>
<dbReference type="EMBL" id="LR215973">
    <property type="protein sequence ID" value="VFA96305.1"/>
    <property type="molecule type" value="Genomic_DNA"/>
</dbReference>
<sequence>MNDPVFAWDTPEFRAALAQARPGRAFALVRKAAGLTQAGFGELMHWNRTHVGRIERDEVATLCDIYQLGRAADVLGIPRLALLPALLQSPEVGNIEITDYEGADVDRRQFGQVSALILSAALTATASPANAAAPATPRLVGSDHVRHFAAAADRLWAHDNDFGSGGMLQAAIDQFTTAQRILEHADYDTSTGTELAAVTADLGLVSGWLAYDSGDQATAARCYKDALILAERGGDDSVAADIIDALRQQAWTGGRMREALQLSLRASDRSRNERSARLQAILAAREGVAYAAVGDRRECERALAAAWRQVDRGLDDPDDPVRLHYITADEIRIIEAHARRHLGEHDIAAGIYRDTIHSGQHPLRDEASYRAYYAASLAELGDSRTAFTEGLTALALFEGPVKSPRLINEMRPVHHLARCTSGSDAQEFQARFHNLTTAAA</sequence>
<reference evidence="2 3" key="1">
    <citation type="submission" date="2019-02" db="EMBL/GenBank/DDBJ databases">
        <authorList>
            <consortium name="Pathogen Informatics"/>
        </authorList>
    </citation>
    <scope>NUCLEOTIDE SEQUENCE [LARGE SCALE GENOMIC DNA]</scope>
    <source>
        <strain evidence="2 3">3012STDY6756504</strain>
    </source>
</reference>
<dbReference type="RefSeq" id="WP_130915509.1">
    <property type="nucleotide sequence ID" value="NZ_LR215973.1"/>
</dbReference>
<feature type="domain" description="HTH cro/C1-type" evidence="1">
    <location>
        <begin position="30"/>
        <end position="83"/>
    </location>
</feature>
<dbReference type="CDD" id="cd00093">
    <property type="entry name" value="HTH_XRE"/>
    <property type="match status" value="1"/>
</dbReference>
<dbReference type="AlphaFoldDB" id="A0A4U8VUU2"/>
<dbReference type="PROSITE" id="PS50943">
    <property type="entry name" value="HTH_CROC1"/>
    <property type="match status" value="1"/>
</dbReference>
<dbReference type="GO" id="GO:0003677">
    <property type="term" value="F:DNA binding"/>
    <property type="evidence" value="ECO:0007669"/>
    <property type="project" value="InterPro"/>
</dbReference>
<dbReference type="SMART" id="SM00530">
    <property type="entry name" value="HTH_XRE"/>
    <property type="match status" value="1"/>
</dbReference>
<evidence type="ECO:0000313" key="2">
    <source>
        <dbReference type="EMBL" id="VFA96305.1"/>
    </source>
</evidence>
<dbReference type="Gene3D" id="1.10.260.40">
    <property type="entry name" value="lambda repressor-like DNA-binding domains"/>
    <property type="match status" value="1"/>
</dbReference>
<gene>
    <name evidence="2" type="ORF">NCTC10797_00054</name>
</gene>